<organism evidence="7 8">
    <name type="scientific">Schistosoma haematobium</name>
    <name type="common">Blood fluke</name>
    <dbReference type="NCBI Taxonomy" id="6185"/>
    <lineage>
        <taxon>Eukaryota</taxon>
        <taxon>Metazoa</taxon>
        <taxon>Spiralia</taxon>
        <taxon>Lophotrochozoa</taxon>
        <taxon>Platyhelminthes</taxon>
        <taxon>Trematoda</taxon>
        <taxon>Digenea</taxon>
        <taxon>Strigeidida</taxon>
        <taxon>Schistosomatoidea</taxon>
        <taxon>Schistosomatidae</taxon>
        <taxon>Schistosoma</taxon>
    </lineage>
</organism>
<comment type="caution">
    <text evidence="7">The sequence shown here is derived from an EMBL/GenBank/DDBJ whole genome shotgun (WGS) entry which is preliminary data.</text>
</comment>
<accession>A0A922IL23</accession>
<dbReference type="GO" id="GO:0004563">
    <property type="term" value="F:beta-N-acetylhexosaminidase activity"/>
    <property type="evidence" value="ECO:0007669"/>
    <property type="project" value="UniProtKB-EC"/>
</dbReference>
<keyword evidence="8" id="KW-1185">Reference proteome</keyword>
<feature type="active site" description="Proton donor" evidence="5">
    <location>
        <position position="176"/>
    </location>
</feature>
<dbReference type="Pfam" id="PF00728">
    <property type="entry name" value="Glyco_hydro_20"/>
    <property type="match status" value="1"/>
</dbReference>
<protein>
    <recommendedName>
        <fullName evidence="3">beta-N-acetylhexosaminidase</fullName>
        <ecNumber evidence="3">3.2.1.52</ecNumber>
    </recommendedName>
</protein>
<dbReference type="EC" id="3.2.1.52" evidence="3"/>
<evidence type="ECO:0000256" key="1">
    <source>
        <dbReference type="ARBA" id="ARBA00001231"/>
    </source>
</evidence>
<dbReference type="AlphaFoldDB" id="A0A922IL23"/>
<dbReference type="PANTHER" id="PTHR22600:SF21">
    <property type="entry name" value="BETA-HEXOSAMINIDASE A"/>
    <property type="match status" value="1"/>
</dbReference>
<evidence type="ECO:0000256" key="3">
    <source>
        <dbReference type="ARBA" id="ARBA00012663"/>
    </source>
</evidence>
<dbReference type="SUPFAM" id="SSF51445">
    <property type="entry name" value="(Trans)glycosidases"/>
    <property type="match status" value="1"/>
</dbReference>
<dbReference type="GO" id="GO:0006689">
    <property type="term" value="P:ganglioside catabolic process"/>
    <property type="evidence" value="ECO:0007669"/>
    <property type="project" value="TreeGrafter"/>
</dbReference>
<dbReference type="RefSeq" id="XP_051065899.1">
    <property type="nucleotide sequence ID" value="XM_051219273.1"/>
</dbReference>
<dbReference type="CTD" id="24596099"/>
<dbReference type="GO" id="GO:0016020">
    <property type="term" value="C:membrane"/>
    <property type="evidence" value="ECO:0007669"/>
    <property type="project" value="TreeGrafter"/>
</dbReference>
<evidence type="ECO:0000259" key="6">
    <source>
        <dbReference type="Pfam" id="PF00728"/>
    </source>
</evidence>
<dbReference type="EMBL" id="AMPZ03000005">
    <property type="protein sequence ID" value="KAH9582359.1"/>
    <property type="molecule type" value="Genomic_DNA"/>
</dbReference>
<gene>
    <name evidence="7" type="ORF">MS3_00010864</name>
</gene>
<evidence type="ECO:0000256" key="4">
    <source>
        <dbReference type="ARBA" id="ARBA00022801"/>
    </source>
</evidence>
<comment type="similarity">
    <text evidence="2">Belongs to the glycosyl hydrolase 20 family.</text>
</comment>
<dbReference type="GO" id="GO:0005975">
    <property type="term" value="P:carbohydrate metabolic process"/>
    <property type="evidence" value="ECO:0007669"/>
    <property type="project" value="InterPro"/>
</dbReference>
<sequence>MKSSITYFLYLLFILVYYVSKCYSIVPKAYKHHKTGIYHNLVEVLTYNHSYKSCYILTEALKRFEERLTLIKQYPKVPISLPNSTIDTIKISITRGCNESNGELWPSESINETCHANSWGKGYPEILTKCYIKGEPDGTLGPINPINNISYNFMSQLYKELFSVFPDNWFHLGGDEVEYNCWHSNPSVIEFMKKMKFGDDYHRLEGYYINNLIQIINDVKPPGRNITPVVWQEIFENGFRGDKSTVIHVWKDLYWESVVKNATKTGYRVLFSAAWYLNYISYGDDWRYHYHVDPRDFGGSKDDAKLVIGGEAAMWGEYVDDTNLFSRSWPRGSAVAERLWTHGSPNTTDFIPRVEELRCRMLSRGWNAEPINGPGFCPL</sequence>
<comment type="catalytic activity">
    <reaction evidence="1">
        <text>Hydrolysis of terminal non-reducing N-acetyl-D-hexosamine residues in N-acetyl-beta-D-hexosaminides.</text>
        <dbReference type="EC" id="3.2.1.52"/>
    </reaction>
</comment>
<reference evidence="7" key="1">
    <citation type="journal article" date="2012" name="Nat. Genet.">
        <title>Whole-genome sequence of Schistosoma haematobium.</title>
        <authorList>
            <person name="Young N.D."/>
            <person name="Jex A.R."/>
            <person name="Li B."/>
            <person name="Liu S."/>
            <person name="Yang L."/>
            <person name="Xiong Z."/>
            <person name="Li Y."/>
            <person name="Cantacessi C."/>
            <person name="Hall R.S."/>
            <person name="Xu X."/>
            <person name="Chen F."/>
            <person name="Wu X."/>
            <person name="Zerlotini A."/>
            <person name="Oliveira G."/>
            <person name="Hofmann A."/>
            <person name="Zhang G."/>
            <person name="Fang X."/>
            <person name="Kang Y."/>
            <person name="Campbell B.E."/>
            <person name="Loukas A."/>
            <person name="Ranganathan S."/>
            <person name="Rollinson D."/>
            <person name="Rinaldi G."/>
            <person name="Brindley P.J."/>
            <person name="Yang H."/>
            <person name="Wang J."/>
            <person name="Wang J."/>
            <person name="Gasser R.B."/>
        </authorList>
    </citation>
    <scope>NUCLEOTIDE SEQUENCE</scope>
</reference>
<keyword evidence="4" id="KW-0378">Hydrolase</keyword>
<dbReference type="Proteomes" id="UP000471633">
    <property type="component" value="Unassembled WGS sequence"/>
</dbReference>
<evidence type="ECO:0000256" key="2">
    <source>
        <dbReference type="ARBA" id="ARBA00006285"/>
    </source>
</evidence>
<dbReference type="GO" id="GO:0030203">
    <property type="term" value="P:glycosaminoglycan metabolic process"/>
    <property type="evidence" value="ECO:0007669"/>
    <property type="project" value="TreeGrafter"/>
</dbReference>
<proteinExistence type="inferred from homology"/>
<dbReference type="InterPro" id="IPR025705">
    <property type="entry name" value="Beta_hexosaminidase_sua/sub"/>
</dbReference>
<dbReference type="GeneID" id="24596099"/>
<evidence type="ECO:0000313" key="8">
    <source>
        <dbReference type="Proteomes" id="UP000471633"/>
    </source>
</evidence>
<dbReference type="PRINTS" id="PR00738">
    <property type="entry name" value="GLHYDRLASE20"/>
</dbReference>
<dbReference type="InterPro" id="IPR015883">
    <property type="entry name" value="Glyco_hydro_20_cat"/>
</dbReference>
<dbReference type="PANTHER" id="PTHR22600">
    <property type="entry name" value="BETA-HEXOSAMINIDASE"/>
    <property type="match status" value="1"/>
</dbReference>
<evidence type="ECO:0000313" key="7">
    <source>
        <dbReference type="EMBL" id="KAH9582359.1"/>
    </source>
</evidence>
<dbReference type="Gene3D" id="3.20.20.80">
    <property type="entry name" value="Glycosidases"/>
    <property type="match status" value="1"/>
</dbReference>
<reference evidence="7" key="2">
    <citation type="journal article" date="2019" name="Gigascience">
        <title>High-quality Schistosoma haematobium genome achieved by single-molecule and long-range sequencing.</title>
        <authorList>
            <person name="Stroehlein A.J."/>
            <person name="Korhonen P.K."/>
            <person name="Chong T.M."/>
            <person name="Lim Y.L."/>
            <person name="Chan K.G."/>
            <person name="Webster B."/>
            <person name="Rollinson D."/>
            <person name="Brindley P.J."/>
            <person name="Gasser R.B."/>
            <person name="Young N.D."/>
        </authorList>
    </citation>
    <scope>NUCLEOTIDE SEQUENCE</scope>
</reference>
<evidence type="ECO:0000256" key="5">
    <source>
        <dbReference type="PIRSR" id="PIRSR625705-1"/>
    </source>
</evidence>
<reference evidence="7" key="3">
    <citation type="submission" date="2021-06" db="EMBL/GenBank/DDBJ databases">
        <title>Chromosome-level genome assembly for S. haematobium.</title>
        <authorList>
            <person name="Stroehlein A.J."/>
        </authorList>
    </citation>
    <scope>NUCLEOTIDE SEQUENCE</scope>
</reference>
<dbReference type="InterPro" id="IPR017853">
    <property type="entry name" value="GH"/>
</dbReference>
<reference evidence="7" key="4">
    <citation type="journal article" date="2022" name="PLoS Pathog.">
        <title>Chromosome-level genome of Schistosoma haematobium underpins genome-wide explorations of molecular variation.</title>
        <authorList>
            <person name="Stroehlein A.J."/>
            <person name="Korhonen P.K."/>
            <person name="Lee V.V."/>
            <person name="Ralph S.A."/>
            <person name="Mentink-Kane M."/>
            <person name="You H."/>
            <person name="McManus D.P."/>
            <person name="Tchuente L.T."/>
            <person name="Stothard J.R."/>
            <person name="Kaur P."/>
            <person name="Dudchenko O."/>
            <person name="Aiden E.L."/>
            <person name="Yang B."/>
            <person name="Yang H."/>
            <person name="Emery A.M."/>
            <person name="Webster B.L."/>
            <person name="Brindley P.J."/>
            <person name="Rollinson D."/>
            <person name="Chang B.C.H."/>
            <person name="Gasser R.B."/>
            <person name="Young N.D."/>
        </authorList>
    </citation>
    <scope>NUCLEOTIDE SEQUENCE</scope>
</reference>
<name>A0A922IL23_SCHHA</name>
<dbReference type="GO" id="GO:0005764">
    <property type="term" value="C:lysosome"/>
    <property type="evidence" value="ECO:0007669"/>
    <property type="project" value="TreeGrafter"/>
</dbReference>
<feature type="domain" description="Glycoside hydrolase family 20 catalytic" evidence="6">
    <location>
        <begin position="114"/>
        <end position="342"/>
    </location>
</feature>